<gene>
    <name evidence="2" type="ORF">HPC62_03495</name>
</gene>
<dbReference type="KEGG" id="theu:HPC62_03495"/>
<evidence type="ECO:0000256" key="1">
    <source>
        <dbReference type="SAM" id="MobiDB-lite"/>
    </source>
</evidence>
<evidence type="ECO:0000313" key="3">
    <source>
        <dbReference type="Proteomes" id="UP000505210"/>
    </source>
</evidence>
<accession>A0A6M8B3I5</accession>
<dbReference type="Proteomes" id="UP000505210">
    <property type="component" value="Chromosome"/>
</dbReference>
<protein>
    <submittedName>
        <fullName evidence="2">Uncharacterized protein</fullName>
    </submittedName>
</protein>
<sequence>MSPERNDGLHAQQPVFAADFSASSASSAANSTDRATASVSVTPPMSESHGGAAPRSSLDERPQV</sequence>
<evidence type="ECO:0000313" key="2">
    <source>
        <dbReference type="EMBL" id="QKD81364.1"/>
    </source>
</evidence>
<feature type="region of interest" description="Disordered" evidence="1">
    <location>
        <begin position="20"/>
        <end position="64"/>
    </location>
</feature>
<reference evidence="2 3" key="1">
    <citation type="submission" date="2020-05" db="EMBL/GenBank/DDBJ databases">
        <title>Complete genome sequence of of a novel Thermoleptolyngbya strain isolated from hot springs of Ganzi, Sichuan China.</title>
        <authorList>
            <person name="Tang J."/>
            <person name="Daroch M."/>
            <person name="Li L."/>
            <person name="Waleron K."/>
            <person name="Waleron M."/>
            <person name="Waleron M."/>
        </authorList>
    </citation>
    <scope>NUCLEOTIDE SEQUENCE [LARGE SCALE GENOMIC DNA]</scope>
    <source>
        <strain evidence="2 3">PKUAC-SCTA183</strain>
    </source>
</reference>
<dbReference type="AlphaFoldDB" id="A0A6M8B3I5"/>
<dbReference type="RefSeq" id="WP_172353765.1">
    <property type="nucleotide sequence ID" value="NZ_CP053661.1"/>
</dbReference>
<feature type="compositionally biased region" description="Low complexity" evidence="1">
    <location>
        <begin position="20"/>
        <end position="38"/>
    </location>
</feature>
<proteinExistence type="predicted"/>
<name>A0A6M8B3I5_9CYAN</name>
<dbReference type="EMBL" id="CP053661">
    <property type="protein sequence ID" value="QKD81364.1"/>
    <property type="molecule type" value="Genomic_DNA"/>
</dbReference>
<organism evidence="2 3">
    <name type="scientific">Thermoleptolyngbya sichuanensis A183</name>
    <dbReference type="NCBI Taxonomy" id="2737172"/>
    <lineage>
        <taxon>Bacteria</taxon>
        <taxon>Bacillati</taxon>
        <taxon>Cyanobacteriota</taxon>
        <taxon>Cyanophyceae</taxon>
        <taxon>Oculatellales</taxon>
        <taxon>Oculatellaceae</taxon>
        <taxon>Thermoleptolyngbya</taxon>
        <taxon>Thermoleptolyngbya sichuanensis</taxon>
    </lineage>
</organism>
<keyword evidence="3" id="KW-1185">Reference proteome</keyword>